<protein>
    <recommendedName>
        <fullName evidence="1">Aminoglycoside N(3)-acetyltransferase</fullName>
        <ecNumber evidence="1">2.3.1.-</ecNumber>
    </recommendedName>
</protein>
<dbReference type="EC" id="2.3.1.-" evidence="1"/>
<dbReference type="Proteomes" id="UP001199750">
    <property type="component" value="Unassembled WGS sequence"/>
</dbReference>
<dbReference type="InterPro" id="IPR003679">
    <property type="entry name" value="Amioglycoside_AcTrfase"/>
</dbReference>
<reference evidence="3" key="1">
    <citation type="submission" date="2022-01" db="EMBL/GenBank/DDBJ databases">
        <title>Collection of gut derived symbiotic bacterial strains cultured from healthy donors.</title>
        <authorList>
            <person name="Lin H."/>
            <person name="Kohout C."/>
            <person name="Waligurski E."/>
            <person name="Pamer E.G."/>
        </authorList>
    </citation>
    <scope>NUCLEOTIDE SEQUENCE</scope>
    <source>
        <strain evidence="3">DFI.1.149</strain>
    </source>
</reference>
<comment type="catalytic activity">
    <reaction evidence="1">
        <text>a 2-deoxystreptamine antibiotic + acetyl-CoA = an N(3)-acetyl-2-deoxystreptamine antibiotic + CoA + H(+)</text>
        <dbReference type="Rhea" id="RHEA:12665"/>
        <dbReference type="ChEBI" id="CHEBI:15378"/>
        <dbReference type="ChEBI" id="CHEBI:57287"/>
        <dbReference type="ChEBI" id="CHEBI:57288"/>
        <dbReference type="ChEBI" id="CHEBI:57921"/>
        <dbReference type="ChEBI" id="CHEBI:77452"/>
        <dbReference type="EC" id="2.3.1.81"/>
    </reaction>
</comment>
<keyword evidence="1" id="KW-0808">Transferase</keyword>
<evidence type="ECO:0000313" key="3">
    <source>
        <dbReference type="EMBL" id="MCG4961887.1"/>
    </source>
</evidence>
<organism evidence="3 4">
    <name type="scientific">Odoribacter splanchnicus</name>
    <dbReference type="NCBI Taxonomy" id="28118"/>
    <lineage>
        <taxon>Bacteria</taxon>
        <taxon>Pseudomonadati</taxon>
        <taxon>Bacteroidota</taxon>
        <taxon>Bacteroidia</taxon>
        <taxon>Bacteroidales</taxon>
        <taxon>Odoribacteraceae</taxon>
        <taxon>Odoribacter</taxon>
    </lineage>
</organism>
<name>A0AAW5CIB8_9BACT</name>
<sequence length="340" mass="38672">MGEHFTHRIINLDTLIQDLRDLGISSGDTVFIKGNLGAIGLPREIDGDIRKVFFEALCKVIGEDGSVMTTAYTSSYLPWNLSKGKVFTDKSPSTQGGAFANFLLNIPGRERSRHPECSYVAYGKYAKYLTADHDASSLAYTPFAKLIELNAKMLVFGCHDTNVGMPLGHYMEEYYGLTKRNLLKGLFRVYYFDQDGCKKLFKRTDLGGCFGSHHFYKYFDESGFWIKGAVGKALATCINAKDEFEVWKSALANHYEKIHCDNPDCIYCNLLKPRKSFFLFKFLFYKMWIIGGKIIVSLLKGKNFKDVIRKRIDYSISKDPLFKDALKSIHNKFSNQNNNG</sequence>
<comment type="similarity">
    <text evidence="1">Belongs to the antibiotic N-acetyltransferase family.</text>
</comment>
<keyword evidence="2" id="KW-0472">Membrane</keyword>
<keyword evidence="1" id="KW-0046">Antibiotic resistance</keyword>
<evidence type="ECO:0000256" key="2">
    <source>
        <dbReference type="SAM" id="Phobius"/>
    </source>
</evidence>
<dbReference type="PANTHER" id="PTHR11104">
    <property type="entry name" value="AMINOGLYCOSIDE N3-ACETYLTRANSFERASE"/>
    <property type="match status" value="1"/>
</dbReference>
<evidence type="ECO:0000256" key="1">
    <source>
        <dbReference type="RuleBase" id="RU365031"/>
    </source>
</evidence>
<feature type="transmembrane region" description="Helical" evidence="2">
    <location>
        <begin position="278"/>
        <end position="299"/>
    </location>
</feature>
<keyword evidence="2" id="KW-1133">Transmembrane helix</keyword>
<dbReference type="PANTHER" id="PTHR11104:SF0">
    <property type="entry name" value="SPBETA PROPHAGE-DERIVED AMINOGLYCOSIDE N(3')-ACETYLTRANSFERASE-LIKE PROTEIN YOKD"/>
    <property type="match status" value="1"/>
</dbReference>
<accession>A0AAW5CIB8</accession>
<dbReference type="Pfam" id="PF02522">
    <property type="entry name" value="Antibiotic_NAT"/>
    <property type="match status" value="1"/>
</dbReference>
<proteinExistence type="inferred from homology"/>
<dbReference type="EMBL" id="JAKNDN010000049">
    <property type="protein sequence ID" value="MCG4961887.1"/>
    <property type="molecule type" value="Genomic_DNA"/>
</dbReference>
<keyword evidence="2" id="KW-0812">Transmembrane</keyword>
<keyword evidence="1" id="KW-0012">Acyltransferase</keyword>
<dbReference type="GO" id="GO:0046353">
    <property type="term" value="F:aminoglycoside 3-N-acetyltransferase activity"/>
    <property type="evidence" value="ECO:0007669"/>
    <property type="project" value="UniProtKB-EC"/>
</dbReference>
<dbReference type="RefSeq" id="WP_217778935.1">
    <property type="nucleotide sequence ID" value="NZ_JAHOOV010000041.1"/>
</dbReference>
<evidence type="ECO:0000313" key="4">
    <source>
        <dbReference type="Proteomes" id="UP001199750"/>
    </source>
</evidence>
<comment type="caution">
    <text evidence="3">The sequence shown here is derived from an EMBL/GenBank/DDBJ whole genome shotgun (WGS) entry which is preliminary data.</text>
</comment>
<gene>
    <name evidence="3" type="ORF">L0P03_18890</name>
</gene>
<dbReference type="AlphaFoldDB" id="A0AAW5CIB8"/>
<dbReference type="GO" id="GO:0046677">
    <property type="term" value="P:response to antibiotic"/>
    <property type="evidence" value="ECO:0007669"/>
    <property type="project" value="UniProtKB-KW"/>
</dbReference>